<dbReference type="InterPro" id="IPR058912">
    <property type="entry name" value="HTH_animal"/>
</dbReference>
<dbReference type="Proteomes" id="UP000663874">
    <property type="component" value="Unassembled WGS sequence"/>
</dbReference>
<dbReference type="Pfam" id="PF26215">
    <property type="entry name" value="HTH_animal"/>
    <property type="match status" value="1"/>
</dbReference>
<evidence type="ECO:0000313" key="7">
    <source>
        <dbReference type="Proteomes" id="UP000663870"/>
    </source>
</evidence>
<comment type="caution">
    <text evidence="2">The sequence shown here is derived from an EMBL/GenBank/DDBJ whole genome shotgun (WGS) entry which is preliminary data.</text>
</comment>
<feature type="domain" description="Helix-turn-helix" evidence="1">
    <location>
        <begin position="246"/>
        <end position="306"/>
    </location>
</feature>
<sequence>KLEDYRKKSEEYMNKTKAYKCLGTEDPLPDLIRRTTKYLLDLRLAKWITQKQYEKLCINPNEVELAHLYYLPKAHKPGTPLRPIISGLKHPTIKMSKFLDELLRPLFDKMASNTTVTSGFELVKQLQEWSRNNMCQETLFCTIDVADLHTMVPQTEGVLSLKKMQIVKQISNSGGLYFRYIDDIFLTINWPARHLLKQINRWNHFDENIKLSENIGSTADFLDLHVENRNGQLVTTFYQKPSYEPYYLPFNSIHPLHMKKNIIFTMSLRTIRYCSTFQDYLNEREKLRMALLLNKYPNKFIDEQFNNILSKLDIIQPLTDNNYTEYRQRVIDSPIKEKVPVDYGKTIFVHFTYCSSMRIFPRKFHTLWNKYFCESPINEVLPVLGTRNVKNLQRQLIYTK</sequence>
<dbReference type="EMBL" id="CAJNOL010011658">
    <property type="protein sequence ID" value="CAF1656459.1"/>
    <property type="molecule type" value="Genomic_DNA"/>
</dbReference>
<dbReference type="Proteomes" id="UP000663889">
    <property type="component" value="Unassembled WGS sequence"/>
</dbReference>
<name>A0A815TSI6_9BILA</name>
<evidence type="ECO:0000259" key="1">
    <source>
        <dbReference type="Pfam" id="PF26215"/>
    </source>
</evidence>
<evidence type="ECO:0000313" key="3">
    <source>
        <dbReference type="EMBL" id="CAF1517988.1"/>
    </source>
</evidence>
<evidence type="ECO:0000313" key="4">
    <source>
        <dbReference type="EMBL" id="CAF1656459.1"/>
    </source>
</evidence>
<dbReference type="EMBL" id="CAJNOU010007062">
    <property type="protein sequence ID" value="CAF1517988.1"/>
    <property type="molecule type" value="Genomic_DNA"/>
</dbReference>
<evidence type="ECO:0000313" key="5">
    <source>
        <dbReference type="EMBL" id="CAF3982833.1"/>
    </source>
</evidence>
<accession>A0A815TSI6</accession>
<gene>
    <name evidence="5" type="ORF">FNK824_LOCUS24962</name>
    <name evidence="4" type="ORF">JXQ802_LOCUS55362</name>
    <name evidence="2" type="ORF">PYM288_LOCUS38838</name>
    <name evidence="3" type="ORF">SEV965_LOCUS36884</name>
</gene>
<dbReference type="AlphaFoldDB" id="A0A815TSI6"/>
<protein>
    <recommendedName>
        <fullName evidence="1">Helix-turn-helix domain-containing protein</fullName>
    </recommendedName>
</protein>
<evidence type="ECO:0000313" key="6">
    <source>
        <dbReference type="Proteomes" id="UP000663854"/>
    </source>
</evidence>
<dbReference type="EMBL" id="CAJNOH010009857">
    <property type="protein sequence ID" value="CAF1504730.1"/>
    <property type="molecule type" value="Genomic_DNA"/>
</dbReference>
<proteinExistence type="predicted"/>
<reference evidence="2" key="1">
    <citation type="submission" date="2021-02" db="EMBL/GenBank/DDBJ databases">
        <authorList>
            <person name="Nowell W R."/>
        </authorList>
    </citation>
    <scope>NUCLEOTIDE SEQUENCE</scope>
</reference>
<keyword evidence="7" id="KW-1185">Reference proteome</keyword>
<feature type="non-terminal residue" evidence="2">
    <location>
        <position position="1"/>
    </location>
</feature>
<dbReference type="Proteomes" id="UP000663854">
    <property type="component" value="Unassembled WGS sequence"/>
</dbReference>
<dbReference type="PANTHER" id="PTHR21301:SF10">
    <property type="entry name" value="REVERSE TRANSCRIPTASE DOMAIN-CONTAINING PROTEIN"/>
    <property type="match status" value="1"/>
</dbReference>
<evidence type="ECO:0000313" key="2">
    <source>
        <dbReference type="EMBL" id="CAF1504730.1"/>
    </source>
</evidence>
<organism evidence="2 6">
    <name type="scientific">Rotaria sordida</name>
    <dbReference type="NCBI Taxonomy" id="392033"/>
    <lineage>
        <taxon>Eukaryota</taxon>
        <taxon>Metazoa</taxon>
        <taxon>Spiralia</taxon>
        <taxon>Gnathifera</taxon>
        <taxon>Rotifera</taxon>
        <taxon>Eurotatoria</taxon>
        <taxon>Bdelloidea</taxon>
        <taxon>Philodinida</taxon>
        <taxon>Philodinidae</taxon>
        <taxon>Rotaria</taxon>
    </lineage>
</organism>
<dbReference type="Proteomes" id="UP000663870">
    <property type="component" value="Unassembled WGS sequence"/>
</dbReference>
<dbReference type="PANTHER" id="PTHR21301">
    <property type="entry name" value="REVERSE TRANSCRIPTASE"/>
    <property type="match status" value="1"/>
</dbReference>
<dbReference type="EMBL" id="CAJOBE010005715">
    <property type="protein sequence ID" value="CAF3982833.1"/>
    <property type="molecule type" value="Genomic_DNA"/>
</dbReference>